<evidence type="ECO:0000256" key="5">
    <source>
        <dbReference type="ARBA" id="ARBA00022777"/>
    </source>
</evidence>
<keyword evidence="4" id="KW-0808">Transferase</keyword>
<dbReference type="InterPro" id="IPR011006">
    <property type="entry name" value="CheY-like_superfamily"/>
</dbReference>
<dbReference type="InterPro" id="IPR003661">
    <property type="entry name" value="HisK_dim/P_dom"/>
</dbReference>
<dbReference type="InterPro" id="IPR036097">
    <property type="entry name" value="HisK_dim/P_sf"/>
</dbReference>
<organism evidence="10 11">
    <name type="scientific">Talaromyces rugulosus</name>
    <name type="common">Penicillium rugulosum</name>
    <dbReference type="NCBI Taxonomy" id="121627"/>
    <lineage>
        <taxon>Eukaryota</taxon>
        <taxon>Fungi</taxon>
        <taxon>Dikarya</taxon>
        <taxon>Ascomycota</taxon>
        <taxon>Pezizomycotina</taxon>
        <taxon>Eurotiomycetes</taxon>
        <taxon>Eurotiomycetidae</taxon>
        <taxon>Eurotiales</taxon>
        <taxon>Trichocomaceae</taxon>
        <taxon>Talaromyces</taxon>
        <taxon>Talaromyces sect. Islandici</taxon>
    </lineage>
</organism>
<dbReference type="Proteomes" id="UP000509510">
    <property type="component" value="Chromosome VI"/>
</dbReference>
<dbReference type="EC" id="2.7.13.3" evidence="2"/>
<dbReference type="PANTHER" id="PTHR43047:SF72">
    <property type="entry name" value="OSMOSENSING HISTIDINE PROTEIN KINASE SLN1"/>
    <property type="match status" value="1"/>
</dbReference>
<dbReference type="KEGG" id="trg:TRUGW13939_11023"/>
<evidence type="ECO:0000256" key="6">
    <source>
        <dbReference type="PROSITE-ProRule" id="PRU00169"/>
    </source>
</evidence>
<dbReference type="Pfam" id="PF02518">
    <property type="entry name" value="HATPase_c"/>
    <property type="match status" value="1"/>
</dbReference>
<dbReference type="Pfam" id="PF00072">
    <property type="entry name" value="Response_reg"/>
    <property type="match status" value="1"/>
</dbReference>
<dbReference type="SUPFAM" id="SSF55781">
    <property type="entry name" value="GAF domain-like"/>
    <property type="match status" value="1"/>
</dbReference>
<dbReference type="InterPro" id="IPR001789">
    <property type="entry name" value="Sig_transdc_resp-reg_receiver"/>
</dbReference>
<proteinExistence type="predicted"/>
<dbReference type="InterPro" id="IPR029016">
    <property type="entry name" value="GAF-like_dom_sf"/>
</dbReference>
<evidence type="ECO:0000256" key="1">
    <source>
        <dbReference type="ARBA" id="ARBA00000085"/>
    </source>
</evidence>
<dbReference type="Gene3D" id="3.40.50.2300">
    <property type="match status" value="1"/>
</dbReference>
<dbReference type="PANTHER" id="PTHR43047">
    <property type="entry name" value="TWO-COMPONENT HISTIDINE PROTEIN KINASE"/>
    <property type="match status" value="1"/>
</dbReference>
<dbReference type="InterPro" id="IPR004358">
    <property type="entry name" value="Sig_transdc_His_kin-like_C"/>
</dbReference>
<dbReference type="InterPro" id="IPR003594">
    <property type="entry name" value="HATPase_dom"/>
</dbReference>
<dbReference type="EMBL" id="CP055903">
    <property type="protein sequence ID" value="QKX63852.1"/>
    <property type="molecule type" value="Genomic_DNA"/>
</dbReference>
<feature type="compositionally biased region" description="Polar residues" evidence="7">
    <location>
        <begin position="1062"/>
        <end position="1072"/>
    </location>
</feature>
<feature type="modified residue" description="4-aspartylphosphate" evidence="6">
    <location>
        <position position="1176"/>
    </location>
</feature>
<dbReference type="Gene3D" id="1.10.287.130">
    <property type="match status" value="1"/>
</dbReference>
<dbReference type="SUPFAM" id="SSF47384">
    <property type="entry name" value="Homodimeric domain of signal transducing histidine kinase"/>
    <property type="match status" value="1"/>
</dbReference>
<dbReference type="AlphaFoldDB" id="A0A7H8RBP7"/>
<dbReference type="SMART" id="SM00387">
    <property type="entry name" value="HATPase_c"/>
    <property type="match status" value="1"/>
</dbReference>
<dbReference type="CDD" id="cd00082">
    <property type="entry name" value="HisKA"/>
    <property type="match status" value="1"/>
</dbReference>
<keyword evidence="11" id="KW-1185">Reference proteome</keyword>
<feature type="domain" description="Histidine kinase" evidence="8">
    <location>
        <begin position="570"/>
        <end position="863"/>
    </location>
</feature>
<reference evidence="11" key="1">
    <citation type="submission" date="2020-06" db="EMBL/GenBank/DDBJ databases">
        <title>A chromosome-scale genome assembly of Talaromyces rugulosus W13939.</title>
        <authorList>
            <person name="Wang B."/>
            <person name="Guo L."/>
            <person name="Ye K."/>
            <person name="Wang L."/>
        </authorList>
    </citation>
    <scope>NUCLEOTIDE SEQUENCE [LARGE SCALE GENOMIC DNA]</scope>
    <source>
        <strain evidence="11">W13939</strain>
    </source>
</reference>
<feature type="compositionally biased region" description="Low complexity" evidence="7">
    <location>
        <begin position="686"/>
        <end position="719"/>
    </location>
</feature>
<dbReference type="SUPFAM" id="SSF52172">
    <property type="entry name" value="CheY-like"/>
    <property type="match status" value="1"/>
</dbReference>
<evidence type="ECO:0000259" key="8">
    <source>
        <dbReference type="PROSITE" id="PS50109"/>
    </source>
</evidence>
<sequence>MASEESQSHLEDRRFREVYRYFQPSNPAALLYSHVAPPPSDEAQTVHSSAAETPGASLAIGLPSQDSSSANTILTTFAQNATLKLNADRAIISIVDRETEYLLAEASRGDSLRDASKNIFSDTWIAAGNNDRSGSCLNAKTVSLPVFPKGKYGFHIINDLSAEEPYAGLAFVSGPPHYRFYAGTPLVTENQIHLGALAILDTTPRNGLTDTEKDDLGYLATLIMDFLRLSRQSAEGRRAARLSRGLSCFVEGSSSFVDGLSSFHSSSPPSSSAGLSASPPAAISPIARSCGSHGSRESRRSSIDARPSRSPPSSEGRETGTSSDLTNPLPDWLATDTKGSKARLADEMHTQNWTFRRAANLIRESLELTGDSGVVFLENSNTPLDVDNGRLEFVDDNESPAPVLGMSTNHVPFSSISGEDTTLSGANFDRRFLQSVFRRYPKGKIWTFHRDRSLFASSDDDENKPNSPVSAVRVSPDAPSRSNKKWRATETSQLSKYFPSASQVMFVPLWNAATSQWFAGCFCWNSKNTQVFNASVELASIMGFGYSIMAELSRLESIIADRQKGDFIGSISHELRSPLHGILAAAEFMDSTHMNEFQKSLLETVNACGRTLLDTMNQVLDFSKIVSLEKSWRQMKRARRDRKDAMPDNIQGIDSMASLLDMHTCEDICLLAEEVVEGVCLGHSYSRSNANSSSSRSFLSAPSSRSGSSSLSTPDSDSTGDGRSKVDVIVDIEKGDWVYRTQPGALRRIVMNIFGNAMKYTDSGSVTIRLETLKGSPSSKVKLGKESDELIALTVSDTGKGISEDFLRARLYMPFSQEDTLAVGTGLGLAIVRSIVKSLGGHISIRSQAGEGTRVKVTLPLSRPTAEEAGSPPVRPNQSTLNRDLRYIRERFPQKSVAIVGYDPAASDNCETSIVFARYITEWFGLTLQPWPTQHPADLVLAQDKDVTDEFRLKQVSRPTALLVFCNDPEALDPARTTWSRLANVVEYLYRPCGPHKLARTIFQCLQKSTTSPTRHAGVQHSRLADRSRIRFSDLHSEAVSISGSSSDESSMSSLEGLRKGSYSQVNTSSAALRSPVEEQPLESPNDEGVDGRQSAPAVTANMEDMPRLPKDQDLESSPSTPVNVLVVDDNQINLRLLTTYLGRRNVGNLDSAENGKMAVEAVEKRPEGFDIIFMDISMPVMNGFEATRAIRALEYERDEPRPATIIALTGLSSARDETEALTSGVDLFLTKPVSLKEVSRLLEEWKPKQLR</sequence>
<feature type="compositionally biased region" description="Basic and acidic residues" evidence="7">
    <location>
        <begin position="1105"/>
        <end position="1114"/>
    </location>
</feature>
<name>A0A7H8RBP7_TALRU</name>
<feature type="compositionally biased region" description="Low complexity" evidence="7">
    <location>
        <begin position="1041"/>
        <end position="1056"/>
    </location>
</feature>
<dbReference type="OrthoDB" id="303614at2759"/>
<dbReference type="RefSeq" id="XP_035350026.1">
    <property type="nucleotide sequence ID" value="XM_035494133.1"/>
</dbReference>
<dbReference type="Gene3D" id="3.30.565.10">
    <property type="entry name" value="Histidine kinase-like ATPase, C-terminal domain"/>
    <property type="match status" value="1"/>
</dbReference>
<evidence type="ECO:0000313" key="10">
    <source>
        <dbReference type="EMBL" id="QKX63852.1"/>
    </source>
</evidence>
<dbReference type="GO" id="GO:0009927">
    <property type="term" value="F:histidine phosphotransfer kinase activity"/>
    <property type="evidence" value="ECO:0007669"/>
    <property type="project" value="TreeGrafter"/>
</dbReference>
<dbReference type="SMART" id="SM00448">
    <property type="entry name" value="REC"/>
    <property type="match status" value="1"/>
</dbReference>
<dbReference type="GO" id="GO:0000155">
    <property type="term" value="F:phosphorelay sensor kinase activity"/>
    <property type="evidence" value="ECO:0007669"/>
    <property type="project" value="InterPro"/>
</dbReference>
<keyword evidence="3 6" id="KW-0597">Phosphoprotein</keyword>
<gene>
    <name evidence="10" type="ORF">TRUGW13939_11023</name>
</gene>
<dbReference type="CDD" id="cd17546">
    <property type="entry name" value="REC_hyHK_CKI1_RcsC-like"/>
    <property type="match status" value="1"/>
</dbReference>
<dbReference type="PRINTS" id="PR00344">
    <property type="entry name" value="BCTRLSENSOR"/>
</dbReference>
<evidence type="ECO:0000256" key="4">
    <source>
        <dbReference type="ARBA" id="ARBA00022679"/>
    </source>
</evidence>
<dbReference type="InterPro" id="IPR005467">
    <property type="entry name" value="His_kinase_dom"/>
</dbReference>
<comment type="catalytic activity">
    <reaction evidence="1">
        <text>ATP + protein L-histidine = ADP + protein N-phospho-L-histidine.</text>
        <dbReference type="EC" id="2.7.13.3"/>
    </reaction>
</comment>
<dbReference type="InterPro" id="IPR036890">
    <property type="entry name" value="HATPase_C_sf"/>
</dbReference>
<evidence type="ECO:0000259" key="9">
    <source>
        <dbReference type="PROSITE" id="PS50110"/>
    </source>
</evidence>
<dbReference type="PROSITE" id="PS50110">
    <property type="entry name" value="RESPONSE_REGULATORY"/>
    <property type="match status" value="1"/>
</dbReference>
<feature type="region of interest" description="Disordered" evidence="7">
    <location>
        <begin position="1041"/>
        <end position="1120"/>
    </location>
</feature>
<feature type="compositionally biased region" description="Low complexity" evidence="7">
    <location>
        <begin position="261"/>
        <end position="293"/>
    </location>
</feature>
<dbReference type="SMART" id="SM00388">
    <property type="entry name" value="HisKA"/>
    <property type="match status" value="1"/>
</dbReference>
<feature type="region of interest" description="Disordered" evidence="7">
    <location>
        <begin position="457"/>
        <end position="486"/>
    </location>
</feature>
<feature type="region of interest" description="Disordered" evidence="7">
    <location>
        <begin position="686"/>
        <end position="724"/>
    </location>
</feature>
<dbReference type="SUPFAM" id="SSF55874">
    <property type="entry name" value="ATPase domain of HSP90 chaperone/DNA topoisomerase II/histidine kinase"/>
    <property type="match status" value="1"/>
</dbReference>
<evidence type="ECO:0000256" key="3">
    <source>
        <dbReference type="ARBA" id="ARBA00022553"/>
    </source>
</evidence>
<evidence type="ECO:0000256" key="7">
    <source>
        <dbReference type="SAM" id="MobiDB-lite"/>
    </source>
</evidence>
<protein>
    <recommendedName>
        <fullName evidence="2">histidine kinase</fullName>
        <ecNumber evidence="2">2.7.13.3</ecNumber>
    </recommendedName>
</protein>
<dbReference type="PROSITE" id="PS50109">
    <property type="entry name" value="HIS_KIN"/>
    <property type="match status" value="1"/>
</dbReference>
<dbReference type="FunFam" id="1.10.287.130:FF:000023">
    <property type="entry name" value="Sensor histidine kinase/response regulator, putative"/>
    <property type="match status" value="1"/>
</dbReference>
<dbReference type="Pfam" id="PF00512">
    <property type="entry name" value="HisKA"/>
    <property type="match status" value="1"/>
</dbReference>
<keyword evidence="5" id="KW-0418">Kinase</keyword>
<dbReference type="GO" id="GO:0005886">
    <property type="term" value="C:plasma membrane"/>
    <property type="evidence" value="ECO:0007669"/>
    <property type="project" value="TreeGrafter"/>
</dbReference>
<feature type="domain" description="Response regulatory" evidence="9">
    <location>
        <begin position="1124"/>
        <end position="1247"/>
    </location>
</feature>
<evidence type="ECO:0000256" key="2">
    <source>
        <dbReference type="ARBA" id="ARBA00012438"/>
    </source>
</evidence>
<dbReference type="GeneID" id="55998502"/>
<dbReference type="Gene3D" id="3.30.450.40">
    <property type="match status" value="1"/>
</dbReference>
<feature type="region of interest" description="Disordered" evidence="7">
    <location>
        <begin position="261"/>
        <end position="335"/>
    </location>
</feature>
<accession>A0A7H8RBP7</accession>
<evidence type="ECO:0000313" key="11">
    <source>
        <dbReference type="Proteomes" id="UP000509510"/>
    </source>
</evidence>
<feature type="compositionally biased region" description="Basic and acidic residues" evidence="7">
    <location>
        <begin position="294"/>
        <end position="307"/>
    </location>
</feature>